<name>L1K1Q2_GUITC</name>
<feature type="compositionally biased region" description="Polar residues" evidence="7">
    <location>
        <begin position="569"/>
        <end position="594"/>
    </location>
</feature>
<dbReference type="EMBL" id="JH992967">
    <property type="protein sequence ID" value="EKX54375.1"/>
    <property type="molecule type" value="Genomic_DNA"/>
</dbReference>
<evidence type="ECO:0000256" key="1">
    <source>
        <dbReference type="ARBA" id="ARBA00022553"/>
    </source>
</evidence>
<feature type="compositionally biased region" description="Polar residues" evidence="7">
    <location>
        <begin position="289"/>
        <end position="307"/>
    </location>
</feature>
<evidence type="ECO:0000259" key="8">
    <source>
        <dbReference type="PROSITE" id="PS50103"/>
    </source>
</evidence>
<dbReference type="PANTHER" id="PTHR13119">
    <property type="entry name" value="ZINC FINGER CCCH DOMAIN-CONTAINING PROTEI"/>
    <property type="match status" value="1"/>
</dbReference>
<feature type="domain" description="C3H1-type" evidence="8">
    <location>
        <begin position="773"/>
        <end position="797"/>
    </location>
</feature>
<evidence type="ECO:0000256" key="5">
    <source>
        <dbReference type="ARBA" id="ARBA00022833"/>
    </source>
</evidence>
<dbReference type="Gene3D" id="4.10.1000.10">
    <property type="entry name" value="Zinc finger, CCCH-type"/>
    <property type="match status" value="2"/>
</dbReference>
<dbReference type="KEGG" id="gtt:GUITHDRAFT_99857"/>
<evidence type="ECO:0000256" key="3">
    <source>
        <dbReference type="ARBA" id="ARBA00022737"/>
    </source>
</evidence>
<dbReference type="InterPro" id="IPR045124">
    <property type="entry name" value="Su(sable)-like"/>
</dbReference>
<feature type="compositionally biased region" description="Basic and acidic residues" evidence="7">
    <location>
        <begin position="311"/>
        <end position="320"/>
    </location>
</feature>
<feature type="zinc finger region" description="C3H1-type" evidence="6">
    <location>
        <begin position="830"/>
        <end position="853"/>
    </location>
</feature>
<dbReference type="Pfam" id="PF00642">
    <property type="entry name" value="zf-CCCH"/>
    <property type="match status" value="1"/>
</dbReference>
<feature type="compositionally biased region" description="Basic and acidic residues" evidence="7">
    <location>
        <begin position="673"/>
        <end position="682"/>
    </location>
</feature>
<feature type="compositionally biased region" description="Polar residues" evidence="7">
    <location>
        <begin position="105"/>
        <end position="146"/>
    </location>
</feature>
<dbReference type="GeneID" id="17311092"/>
<keyword evidence="2 6" id="KW-0479">Metal-binding</keyword>
<dbReference type="AlphaFoldDB" id="L1K1Q2"/>
<sequence length="934" mass="102261">MLEARRAGAAGADMQEMLELCAAYPPSMVEELLMMLQRGGSEEDLDALGLRMKESKGKGVLRVYQALLECAGGVQGAMVSALREPSSLTSSPWREKFLRRKNDPSKMSWTGLTCESVVQNRSSPRPTIEQSSESSVSNTPPASKQPSMPLGRESLTLGQKEGKASTPYKTPTSNNRASSAHKNLPANVSPANLPPAIVSPANVSPANLPPAIVSPANVSPANVSPANVSHANMSPSGVSSVGVSALPTVKLSTGPTRVTATVEAKQEGRNGSDISSLPSRTGQPAKISALSSFLNSPEMQNSRQKPSTPKAADEACKEVTGDVQGDQPIAEQQGEQPAESPTAVHEETCTESPLDWERLFNLISDSKETISRDQFLAFLKDKGREILGIDDDDEEMIEALFNDMTNDAFKASDQISRADFFKVFEVTEHQQTGSYSKSPQAKKKRRSREFPGQGYVCQHCGKEGGKKDSHWHQNCPVLLQSQNPEHLKRLKGKVEKSQQGEGRELAFIKMESSPGVADVYVPKSIFIGHDLEDWKRVRKGSVMEVMAHHMVRGSNRWRAATFLNLCTEEGQSPANRPSADNRNSSPQVMQSSLKPVNVRAAFVQNKRKRSSRGNDDDLIESRVINDRTGRNEIAKIKEVHASQEKKHKTLAKDIATEGNAPPRPQAPAAISAHGEESRRLEDGPTSEQRQNQDDTDSEDEPTLSIDEDEDEDEDEVEKEKAPTNDGNGKSDGKEERHSQRLNSPNGSNMKRSGKDKRQGTKDRHTSSRAGKRKKIDADCTFWLKGCCNKGDACPFSHQAEPPMIVCKFLLRGDCSRGDACSFSHDLSRIPCKFFHVGGNCSKGAACPFGHAALTEDQREWVEREWKVNSKEMKELLAKALRTEQEAKARVEAGEEVHVEDVSGRGPAMIWGEDDVWLGIPITTGTAGLQQDQEM</sequence>
<reference evidence="11" key="2">
    <citation type="submission" date="2012-11" db="EMBL/GenBank/DDBJ databases">
        <authorList>
            <person name="Kuo A."/>
            <person name="Curtis B.A."/>
            <person name="Tanifuji G."/>
            <person name="Burki F."/>
            <person name="Gruber A."/>
            <person name="Irimia M."/>
            <person name="Maruyama S."/>
            <person name="Arias M.C."/>
            <person name="Ball S.G."/>
            <person name="Gile G.H."/>
            <person name="Hirakawa Y."/>
            <person name="Hopkins J.F."/>
            <person name="Rensing S.A."/>
            <person name="Schmutz J."/>
            <person name="Symeonidi A."/>
            <person name="Elias M."/>
            <person name="Eveleigh R.J."/>
            <person name="Herman E.K."/>
            <person name="Klute M.J."/>
            <person name="Nakayama T."/>
            <person name="Obornik M."/>
            <person name="Reyes-Prieto A."/>
            <person name="Armbrust E.V."/>
            <person name="Aves S.J."/>
            <person name="Beiko R.G."/>
            <person name="Coutinho P."/>
            <person name="Dacks J.B."/>
            <person name="Durnford D.G."/>
            <person name="Fast N.M."/>
            <person name="Green B.R."/>
            <person name="Grisdale C."/>
            <person name="Hempe F."/>
            <person name="Henrissat B."/>
            <person name="Hoppner M.P."/>
            <person name="Ishida K.-I."/>
            <person name="Kim E."/>
            <person name="Koreny L."/>
            <person name="Kroth P.G."/>
            <person name="Liu Y."/>
            <person name="Malik S.-B."/>
            <person name="Maier U.G."/>
            <person name="McRose D."/>
            <person name="Mock T."/>
            <person name="Neilson J.A."/>
            <person name="Onodera N.T."/>
            <person name="Poole A.M."/>
            <person name="Pritham E.J."/>
            <person name="Richards T.A."/>
            <person name="Rocap G."/>
            <person name="Roy S.W."/>
            <person name="Sarai C."/>
            <person name="Schaack S."/>
            <person name="Shirato S."/>
            <person name="Slamovits C.H."/>
            <person name="Spencer D.F."/>
            <person name="Suzuki S."/>
            <person name="Worden A.Z."/>
            <person name="Zauner S."/>
            <person name="Barry K."/>
            <person name="Bell C."/>
            <person name="Bharti A.K."/>
            <person name="Crow J.A."/>
            <person name="Grimwood J."/>
            <person name="Kramer R."/>
            <person name="Lindquist E."/>
            <person name="Lucas S."/>
            <person name="Salamov A."/>
            <person name="McFadden G.I."/>
            <person name="Lane C.E."/>
            <person name="Keeling P.J."/>
            <person name="Gray M.W."/>
            <person name="Grigoriev I.V."/>
            <person name="Archibald J.M."/>
        </authorList>
    </citation>
    <scope>NUCLEOTIDE SEQUENCE</scope>
    <source>
        <strain evidence="11">CCMP2712</strain>
    </source>
</reference>
<feature type="region of interest" description="Disordered" evidence="7">
    <location>
        <begin position="257"/>
        <end position="350"/>
    </location>
</feature>
<feature type="compositionally biased region" description="Polar residues" evidence="7">
    <location>
        <begin position="740"/>
        <end position="750"/>
    </location>
</feature>
<dbReference type="PROSITE" id="PS50103">
    <property type="entry name" value="ZF_C3H1"/>
    <property type="match status" value="3"/>
</dbReference>
<reference evidence="10" key="3">
    <citation type="submission" date="2016-03" db="UniProtKB">
        <authorList>
            <consortium name="EnsemblProtists"/>
        </authorList>
    </citation>
    <scope>IDENTIFICATION</scope>
</reference>
<dbReference type="Pfam" id="PF22623">
    <property type="entry name" value="zf-CCCH_9"/>
    <property type="match status" value="1"/>
</dbReference>
<feature type="compositionally biased region" description="Acidic residues" evidence="7">
    <location>
        <begin position="693"/>
        <end position="716"/>
    </location>
</feature>
<dbReference type="HOGENOM" id="CLU_313632_0_0_1"/>
<reference evidence="9 11" key="1">
    <citation type="journal article" date="2012" name="Nature">
        <title>Algal genomes reveal evolutionary mosaicism and the fate of nucleomorphs.</title>
        <authorList>
            <consortium name="DOE Joint Genome Institute"/>
            <person name="Curtis B.A."/>
            <person name="Tanifuji G."/>
            <person name="Burki F."/>
            <person name="Gruber A."/>
            <person name="Irimia M."/>
            <person name="Maruyama S."/>
            <person name="Arias M.C."/>
            <person name="Ball S.G."/>
            <person name="Gile G.H."/>
            <person name="Hirakawa Y."/>
            <person name="Hopkins J.F."/>
            <person name="Kuo A."/>
            <person name="Rensing S.A."/>
            <person name="Schmutz J."/>
            <person name="Symeonidi A."/>
            <person name="Elias M."/>
            <person name="Eveleigh R.J."/>
            <person name="Herman E.K."/>
            <person name="Klute M.J."/>
            <person name="Nakayama T."/>
            <person name="Obornik M."/>
            <person name="Reyes-Prieto A."/>
            <person name="Armbrust E.V."/>
            <person name="Aves S.J."/>
            <person name="Beiko R.G."/>
            <person name="Coutinho P."/>
            <person name="Dacks J.B."/>
            <person name="Durnford D.G."/>
            <person name="Fast N.M."/>
            <person name="Green B.R."/>
            <person name="Grisdale C.J."/>
            <person name="Hempel F."/>
            <person name="Henrissat B."/>
            <person name="Hoppner M.P."/>
            <person name="Ishida K."/>
            <person name="Kim E."/>
            <person name="Koreny L."/>
            <person name="Kroth P.G."/>
            <person name="Liu Y."/>
            <person name="Malik S.B."/>
            <person name="Maier U.G."/>
            <person name="McRose D."/>
            <person name="Mock T."/>
            <person name="Neilson J.A."/>
            <person name="Onodera N.T."/>
            <person name="Poole A.M."/>
            <person name="Pritham E.J."/>
            <person name="Richards T.A."/>
            <person name="Rocap G."/>
            <person name="Roy S.W."/>
            <person name="Sarai C."/>
            <person name="Schaack S."/>
            <person name="Shirato S."/>
            <person name="Slamovits C.H."/>
            <person name="Spencer D.F."/>
            <person name="Suzuki S."/>
            <person name="Worden A.Z."/>
            <person name="Zauner S."/>
            <person name="Barry K."/>
            <person name="Bell C."/>
            <person name="Bharti A.K."/>
            <person name="Crow J.A."/>
            <person name="Grimwood J."/>
            <person name="Kramer R."/>
            <person name="Lindquist E."/>
            <person name="Lucas S."/>
            <person name="Salamov A."/>
            <person name="McFadden G.I."/>
            <person name="Lane C.E."/>
            <person name="Keeling P.J."/>
            <person name="Gray M.W."/>
            <person name="Grigoriev I.V."/>
            <person name="Archibald J.M."/>
        </authorList>
    </citation>
    <scope>NUCLEOTIDE SEQUENCE</scope>
    <source>
        <strain evidence="9 11">CCMP2712</strain>
    </source>
</reference>
<dbReference type="GO" id="GO:0005634">
    <property type="term" value="C:nucleus"/>
    <property type="evidence" value="ECO:0007669"/>
    <property type="project" value="TreeGrafter"/>
</dbReference>
<evidence type="ECO:0000256" key="6">
    <source>
        <dbReference type="PROSITE-ProRule" id="PRU00723"/>
    </source>
</evidence>
<dbReference type="OrthoDB" id="411372at2759"/>
<feature type="compositionally biased region" description="Basic and acidic residues" evidence="7">
    <location>
        <begin position="612"/>
        <end position="623"/>
    </location>
</feature>
<feature type="compositionally biased region" description="Polar residues" evidence="7">
    <location>
        <begin position="167"/>
        <end position="181"/>
    </location>
</feature>
<feature type="compositionally biased region" description="Basic and acidic residues" evidence="7">
    <location>
        <begin position="717"/>
        <end position="738"/>
    </location>
</feature>
<dbReference type="SUPFAM" id="SSF90229">
    <property type="entry name" value="CCCH zinc finger"/>
    <property type="match status" value="3"/>
</dbReference>
<organism evidence="9">
    <name type="scientific">Guillardia theta (strain CCMP2712)</name>
    <name type="common">Cryptophyte</name>
    <dbReference type="NCBI Taxonomy" id="905079"/>
    <lineage>
        <taxon>Eukaryota</taxon>
        <taxon>Cryptophyceae</taxon>
        <taxon>Pyrenomonadales</taxon>
        <taxon>Geminigeraceae</taxon>
        <taxon>Guillardia</taxon>
    </lineage>
</organism>
<dbReference type="InterPro" id="IPR036855">
    <property type="entry name" value="Znf_CCCH_sf"/>
</dbReference>
<evidence type="ECO:0000256" key="2">
    <source>
        <dbReference type="ARBA" id="ARBA00022723"/>
    </source>
</evidence>
<dbReference type="InterPro" id="IPR054361">
    <property type="entry name" value="Znf-CCCH_ZC3H4/6/8"/>
</dbReference>
<feature type="region of interest" description="Disordered" evidence="7">
    <location>
        <begin position="89"/>
        <end position="188"/>
    </location>
</feature>
<dbReference type="GO" id="GO:0008270">
    <property type="term" value="F:zinc ion binding"/>
    <property type="evidence" value="ECO:0007669"/>
    <property type="project" value="UniProtKB-KW"/>
</dbReference>
<proteinExistence type="predicted"/>
<dbReference type="STRING" id="905079.L1K1Q2"/>
<dbReference type="Proteomes" id="UP000011087">
    <property type="component" value="Unassembled WGS sequence"/>
</dbReference>
<evidence type="ECO:0000256" key="4">
    <source>
        <dbReference type="ARBA" id="ARBA00022771"/>
    </source>
</evidence>
<dbReference type="InterPro" id="IPR000571">
    <property type="entry name" value="Znf_CCCH"/>
</dbReference>
<dbReference type="GO" id="GO:0045892">
    <property type="term" value="P:negative regulation of DNA-templated transcription"/>
    <property type="evidence" value="ECO:0007669"/>
    <property type="project" value="InterPro"/>
</dbReference>
<dbReference type="SMART" id="SM00356">
    <property type="entry name" value="ZnF_C3H1"/>
    <property type="match status" value="3"/>
</dbReference>
<feature type="compositionally biased region" description="Basic and acidic residues" evidence="7">
    <location>
        <begin position="93"/>
        <end position="104"/>
    </location>
</feature>
<feature type="zinc finger region" description="C3H1-type" evidence="6">
    <location>
        <begin position="800"/>
        <end position="827"/>
    </location>
</feature>
<dbReference type="RefSeq" id="XP_005841355.1">
    <property type="nucleotide sequence ID" value="XM_005841298.1"/>
</dbReference>
<dbReference type="PANTHER" id="PTHR13119:SF12">
    <property type="entry name" value="PROTEIN SUPPRESSOR OF SABLE"/>
    <property type="match status" value="1"/>
</dbReference>
<feature type="domain" description="C3H1-type" evidence="8">
    <location>
        <begin position="830"/>
        <end position="853"/>
    </location>
</feature>
<feature type="compositionally biased region" description="Polar residues" evidence="7">
    <location>
        <begin position="272"/>
        <end position="282"/>
    </location>
</feature>
<dbReference type="eggNOG" id="KOG1040">
    <property type="taxonomic scope" value="Eukaryota"/>
</dbReference>
<protein>
    <recommendedName>
        <fullName evidence="8">C3H1-type domain-containing protein</fullName>
    </recommendedName>
</protein>
<keyword evidence="1" id="KW-0597">Phosphoprotein</keyword>
<evidence type="ECO:0000313" key="9">
    <source>
        <dbReference type="EMBL" id="EKX54375.1"/>
    </source>
</evidence>
<keyword evidence="5 6" id="KW-0862">Zinc</keyword>
<evidence type="ECO:0000313" key="11">
    <source>
        <dbReference type="Proteomes" id="UP000011087"/>
    </source>
</evidence>
<keyword evidence="11" id="KW-1185">Reference proteome</keyword>
<feature type="domain" description="C3H1-type" evidence="8">
    <location>
        <begin position="800"/>
        <end position="827"/>
    </location>
</feature>
<dbReference type="GO" id="GO:0003723">
    <property type="term" value="F:RNA binding"/>
    <property type="evidence" value="ECO:0007669"/>
    <property type="project" value="InterPro"/>
</dbReference>
<feature type="region of interest" description="Disordered" evidence="7">
    <location>
        <begin position="655"/>
        <end position="770"/>
    </location>
</feature>
<keyword evidence="3" id="KW-0677">Repeat</keyword>
<evidence type="ECO:0000313" key="10">
    <source>
        <dbReference type="EnsemblProtists" id="EKX54375"/>
    </source>
</evidence>
<evidence type="ECO:0000256" key="7">
    <source>
        <dbReference type="SAM" id="MobiDB-lite"/>
    </source>
</evidence>
<dbReference type="PaxDb" id="55529-EKX54375"/>
<accession>L1K1Q2</accession>
<dbReference type="EnsemblProtists" id="EKX54375">
    <property type="protein sequence ID" value="EKX54375"/>
    <property type="gene ID" value="GUITHDRAFT_99857"/>
</dbReference>
<feature type="region of interest" description="Disordered" evidence="7">
    <location>
        <begin position="569"/>
        <end position="623"/>
    </location>
</feature>
<feature type="zinc finger region" description="C3H1-type" evidence="6">
    <location>
        <begin position="773"/>
        <end position="797"/>
    </location>
</feature>
<gene>
    <name evidence="9" type="ORF">GUITHDRAFT_99857</name>
</gene>
<keyword evidence="4 6" id="KW-0863">Zinc-finger</keyword>
<feature type="compositionally biased region" description="Basic and acidic residues" evidence="7">
    <location>
        <begin position="755"/>
        <end position="765"/>
    </location>
</feature>